<accession>A0A4R5PKU2</accession>
<dbReference type="EMBL" id="SMSI01000002">
    <property type="protein sequence ID" value="TDH36340.1"/>
    <property type="molecule type" value="Genomic_DNA"/>
</dbReference>
<reference evidence="1 2" key="1">
    <citation type="journal article" date="2013" name="Int. J. Syst. Evol. Microbiol.">
        <title>Hoeflea suaedae sp. nov., an endophytic bacterium isolated from the root of the halophyte Suaeda maritima.</title>
        <authorList>
            <person name="Chung E.J."/>
            <person name="Park J.A."/>
            <person name="Pramanik P."/>
            <person name="Bibi F."/>
            <person name="Jeon C.O."/>
            <person name="Chung Y.R."/>
        </authorList>
    </citation>
    <scope>NUCLEOTIDE SEQUENCE [LARGE SCALE GENOMIC DNA]</scope>
    <source>
        <strain evidence="1 2">YC6898</strain>
    </source>
</reference>
<dbReference type="Proteomes" id="UP000295131">
    <property type="component" value="Unassembled WGS sequence"/>
</dbReference>
<dbReference type="NCBIfam" id="TIGR02301">
    <property type="entry name" value="TIGR02301 family protein"/>
    <property type="match status" value="1"/>
</dbReference>
<protein>
    <submittedName>
        <fullName evidence="1">TIGR02301 family protein</fullName>
    </submittedName>
</protein>
<name>A0A4R5PKU2_9HYPH</name>
<evidence type="ECO:0000313" key="1">
    <source>
        <dbReference type="EMBL" id="TDH36340.1"/>
    </source>
</evidence>
<sequence>MFAFVGIGVVDAAKAQSVSTATPAEVTGATRYDKKLLRLAEILGSLQYLRNLCGETGESVWRETMEKLLDAEAPDDELRHERLTAGYNRGFRTFASVYTSCSDAAVEAEARYRGEGESLTADIVARYGN</sequence>
<keyword evidence="2" id="KW-1185">Reference proteome</keyword>
<dbReference type="Pfam" id="PF09539">
    <property type="entry name" value="DUF2385"/>
    <property type="match status" value="1"/>
</dbReference>
<dbReference type="OrthoDB" id="8481666at2"/>
<gene>
    <name evidence="1" type="ORF">E2A64_11305</name>
</gene>
<organism evidence="1 2">
    <name type="scientific">Pseudohoeflea suaedae</name>
    <dbReference type="NCBI Taxonomy" id="877384"/>
    <lineage>
        <taxon>Bacteria</taxon>
        <taxon>Pseudomonadati</taxon>
        <taxon>Pseudomonadota</taxon>
        <taxon>Alphaproteobacteria</taxon>
        <taxon>Hyphomicrobiales</taxon>
        <taxon>Rhizobiaceae</taxon>
        <taxon>Pseudohoeflea</taxon>
    </lineage>
</organism>
<evidence type="ECO:0000313" key="2">
    <source>
        <dbReference type="Proteomes" id="UP000295131"/>
    </source>
</evidence>
<comment type="caution">
    <text evidence="1">The sequence shown here is derived from an EMBL/GenBank/DDBJ whole genome shotgun (WGS) entry which is preliminary data.</text>
</comment>
<dbReference type="InterPro" id="IPR012645">
    <property type="entry name" value="CHP02301"/>
</dbReference>
<proteinExistence type="predicted"/>
<dbReference type="AlphaFoldDB" id="A0A4R5PKU2"/>